<accession>A0ABS8QC92</accession>
<proteinExistence type="predicted"/>
<sequence>MDAGTISLYYPSRAQLPAKTRVFIAAVVAAFEAADLARRLSAAPAISRLSARK</sequence>
<evidence type="ECO:0008006" key="3">
    <source>
        <dbReference type="Google" id="ProtNLM"/>
    </source>
</evidence>
<evidence type="ECO:0000313" key="1">
    <source>
        <dbReference type="EMBL" id="MCD2518566.1"/>
    </source>
</evidence>
<reference evidence="1" key="1">
    <citation type="submission" date="2021-11" db="EMBL/GenBank/DDBJ databases">
        <title>The complete genome of Massilia sp sp. G4R7.</title>
        <authorList>
            <person name="Liu L."/>
            <person name="Yue J."/>
            <person name="Yuan J."/>
            <person name="Yang F."/>
            <person name="Li L."/>
        </authorList>
    </citation>
    <scope>NUCLEOTIDE SEQUENCE</scope>
    <source>
        <strain evidence="1">G4R7</strain>
    </source>
</reference>
<name>A0ABS8QC92_9BURK</name>
<evidence type="ECO:0000313" key="2">
    <source>
        <dbReference type="Proteomes" id="UP001179361"/>
    </source>
</evidence>
<protein>
    <recommendedName>
        <fullName evidence="3">LysR family transcriptional regulator</fullName>
    </recommendedName>
</protein>
<gene>
    <name evidence="1" type="ORF">LQ564_19910</name>
</gene>
<comment type="caution">
    <text evidence="1">The sequence shown here is derived from an EMBL/GenBank/DDBJ whole genome shotgun (WGS) entry which is preliminary data.</text>
</comment>
<organism evidence="1 2">
    <name type="scientific">Massilia phyllostachyos</name>
    <dbReference type="NCBI Taxonomy" id="2898585"/>
    <lineage>
        <taxon>Bacteria</taxon>
        <taxon>Pseudomonadati</taxon>
        <taxon>Pseudomonadota</taxon>
        <taxon>Betaproteobacteria</taxon>
        <taxon>Burkholderiales</taxon>
        <taxon>Oxalobacteraceae</taxon>
        <taxon>Telluria group</taxon>
        <taxon>Massilia</taxon>
    </lineage>
</organism>
<dbReference type="RefSeq" id="WP_231059854.1">
    <property type="nucleotide sequence ID" value="NZ_JAJNOC010000008.1"/>
</dbReference>
<dbReference type="Proteomes" id="UP001179361">
    <property type="component" value="Unassembled WGS sequence"/>
</dbReference>
<dbReference type="EMBL" id="JAJNOC010000008">
    <property type="protein sequence ID" value="MCD2518566.1"/>
    <property type="molecule type" value="Genomic_DNA"/>
</dbReference>
<keyword evidence="2" id="KW-1185">Reference proteome</keyword>